<dbReference type="AlphaFoldDB" id="A0A096A3X1"/>
<evidence type="ECO:0000313" key="3">
    <source>
        <dbReference type="EMBL" id="KGF15574.1"/>
    </source>
</evidence>
<proteinExistence type="predicted"/>
<dbReference type="Proteomes" id="UP000029548">
    <property type="component" value="Unassembled WGS sequence"/>
</dbReference>
<dbReference type="PANTHER" id="PTHR37291">
    <property type="entry name" value="5-METHYLCYTOSINE-SPECIFIC RESTRICTION ENZYME B"/>
    <property type="match status" value="1"/>
</dbReference>
<dbReference type="eggNOG" id="COG1401">
    <property type="taxonomic scope" value="Bacteria"/>
</dbReference>
<comment type="caution">
    <text evidence="3">The sequence shown here is derived from an EMBL/GenBank/DDBJ whole genome shotgun (WGS) entry which is preliminary data.</text>
</comment>
<sequence length="335" mass="37091">MFHPSTTYEDFVRGLRPSESSFEVRDGIFLELCKKAANHPDTDYLLFIDEINRANTARVLGDLMLVLEKSKRRTFKEGVPALEVTRPVPAENESFASARLQLAATQDDAVYGTQKGNQYLSVPSNLHVVGTMNTTDRSTGTIDLALQRRFKVVVQRPLSASALESALLEAIAEKSDEAAYLTNDEDASALHQEVIDLVGWWNSLNQKLEKQVGPDAMMGHSYFFSTIGDDYADNAEEEETAEDEDSRKRRAYLDNVTSMVLNQLAEVAQLFNMSKQTLSDVQRSDKSQSGVPGYEVKHKGEGLGSMPQVMRINRDEAEASTTAPADGSKDDSPEV</sequence>
<feature type="region of interest" description="Disordered" evidence="1">
    <location>
        <begin position="279"/>
        <end position="335"/>
    </location>
</feature>
<dbReference type="InterPro" id="IPR011704">
    <property type="entry name" value="ATPase_dyneun-rel_AAA"/>
</dbReference>
<reference evidence="3 4" key="1">
    <citation type="submission" date="2014-07" db="EMBL/GenBank/DDBJ databases">
        <authorList>
            <person name="McCorrison J."/>
            <person name="Sanka R."/>
            <person name="Torralba M."/>
            <person name="Gillis M."/>
            <person name="Haft D.H."/>
            <person name="Methe B."/>
            <person name="Sutton G."/>
            <person name="Nelson K.E."/>
        </authorList>
    </citation>
    <scope>NUCLEOTIDE SEQUENCE [LARGE SCALE GENOMIC DNA]</scope>
    <source>
        <strain evidence="3 4">DNF00450</strain>
    </source>
</reference>
<dbReference type="GO" id="GO:0016887">
    <property type="term" value="F:ATP hydrolysis activity"/>
    <property type="evidence" value="ECO:0007669"/>
    <property type="project" value="InterPro"/>
</dbReference>
<organism evidence="3 4">
    <name type="scientific">Corynebacterium freneyi DNF00450</name>
    <dbReference type="NCBI Taxonomy" id="1287475"/>
    <lineage>
        <taxon>Bacteria</taxon>
        <taxon>Bacillati</taxon>
        <taxon>Actinomycetota</taxon>
        <taxon>Actinomycetes</taxon>
        <taxon>Mycobacteriales</taxon>
        <taxon>Corynebacteriaceae</taxon>
        <taxon>Corynebacterium</taxon>
    </lineage>
</organism>
<gene>
    <name evidence="3" type="ORF">HMPREF1650_10710</name>
</gene>
<dbReference type="SUPFAM" id="SSF52540">
    <property type="entry name" value="P-loop containing nucleoside triphosphate hydrolases"/>
    <property type="match status" value="1"/>
</dbReference>
<dbReference type="EMBL" id="JRNE01000074">
    <property type="protein sequence ID" value="KGF15574.1"/>
    <property type="molecule type" value="Genomic_DNA"/>
</dbReference>
<dbReference type="InterPro" id="IPR052934">
    <property type="entry name" value="Methyl-DNA_Rec/Restrict_Enz"/>
</dbReference>
<name>A0A096A3X1_9CORY</name>
<dbReference type="Pfam" id="PF07728">
    <property type="entry name" value="AAA_5"/>
    <property type="match status" value="1"/>
</dbReference>
<dbReference type="GO" id="GO:0005524">
    <property type="term" value="F:ATP binding"/>
    <property type="evidence" value="ECO:0007669"/>
    <property type="project" value="InterPro"/>
</dbReference>
<dbReference type="PANTHER" id="PTHR37291:SF1">
    <property type="entry name" value="TYPE IV METHYL-DIRECTED RESTRICTION ENZYME ECOKMCRB SUBUNIT"/>
    <property type="match status" value="1"/>
</dbReference>
<feature type="domain" description="ATPase dynein-related AAA" evidence="2">
    <location>
        <begin position="1"/>
        <end position="150"/>
    </location>
</feature>
<evidence type="ECO:0000259" key="2">
    <source>
        <dbReference type="Pfam" id="PF07728"/>
    </source>
</evidence>
<evidence type="ECO:0000256" key="1">
    <source>
        <dbReference type="SAM" id="MobiDB-lite"/>
    </source>
</evidence>
<dbReference type="InterPro" id="IPR027417">
    <property type="entry name" value="P-loop_NTPase"/>
</dbReference>
<accession>A0A096A3X1</accession>
<dbReference type="Gene3D" id="3.40.50.300">
    <property type="entry name" value="P-loop containing nucleotide triphosphate hydrolases"/>
    <property type="match status" value="1"/>
</dbReference>
<protein>
    <recommendedName>
        <fullName evidence="2">ATPase dynein-related AAA domain-containing protein</fullName>
    </recommendedName>
</protein>
<evidence type="ECO:0000313" key="4">
    <source>
        <dbReference type="Proteomes" id="UP000029548"/>
    </source>
</evidence>